<dbReference type="NCBIfam" id="TIGR00027">
    <property type="entry name" value="mthyl_TIGR00027"/>
    <property type="match status" value="1"/>
</dbReference>
<gene>
    <name evidence="5" type="ORF">SAMN04488122_2002</name>
</gene>
<dbReference type="InterPro" id="IPR029063">
    <property type="entry name" value="SAM-dependent_MTases_sf"/>
</dbReference>
<evidence type="ECO:0000313" key="5">
    <source>
        <dbReference type="EMBL" id="SEW33729.1"/>
    </source>
</evidence>
<dbReference type="SUPFAM" id="SSF53335">
    <property type="entry name" value="S-adenosyl-L-methionine-dependent methyltransferases"/>
    <property type="match status" value="1"/>
</dbReference>
<dbReference type="GO" id="GO:0032259">
    <property type="term" value="P:methylation"/>
    <property type="evidence" value="ECO:0007669"/>
    <property type="project" value="UniProtKB-KW"/>
</dbReference>
<dbReference type="GO" id="GO:0008168">
    <property type="term" value="F:methyltransferase activity"/>
    <property type="evidence" value="ECO:0007669"/>
    <property type="project" value="UniProtKB-UniRule"/>
</dbReference>
<evidence type="ECO:0000256" key="3">
    <source>
        <dbReference type="ARBA" id="ARBA00022679"/>
    </source>
</evidence>
<dbReference type="AlphaFoldDB" id="A0A1I0R068"/>
<comment type="function">
    <text evidence="4">Exhibits S-adenosyl-L-methionine-dependent methyltransferase activity.</text>
</comment>
<comment type="similarity">
    <text evidence="1 4">Belongs to the UPF0677 family.</text>
</comment>
<sequence>MSRFPAKKSGTYMAAFRAIENTKPENERLFPDPFAAAFLSGFYQTVIAACSISFIRKIVTGCIQFRWPGSFTAAVARTKLIDDMILHAVRSQGINQVIILNASYDTRPHRLNAGVPLHYVEMDHPVLQRSKQKILSKVVGLPVIHVDYVQVDMNQQQISDVFPDLFYGEHYKTLFLWEGLTTLAEAQQGETIFHHVKKFRPGTQIIFTYAEKAVLENPTAFHGFVRINRLLRRAGENWDFGMCPAELHAYLESHQLQLHYDGGAADYRAKYFGAKSRQMKGYEYFRVVRAEVK</sequence>
<dbReference type="Proteomes" id="UP000199310">
    <property type="component" value="Unassembled WGS sequence"/>
</dbReference>
<accession>A0A1I0R068</accession>
<dbReference type="PANTHER" id="PTHR43619:SF2">
    <property type="entry name" value="S-ADENOSYL-L-METHIONINE-DEPENDENT METHYLTRANSFERASES SUPERFAMILY PROTEIN"/>
    <property type="match status" value="1"/>
</dbReference>
<reference evidence="6" key="1">
    <citation type="submission" date="2016-10" db="EMBL/GenBank/DDBJ databases">
        <authorList>
            <person name="Varghese N."/>
            <person name="Submissions S."/>
        </authorList>
    </citation>
    <scope>NUCLEOTIDE SEQUENCE [LARGE SCALE GENOMIC DNA]</scope>
    <source>
        <strain evidence="6">DSM 3695</strain>
    </source>
</reference>
<dbReference type="EC" id="2.1.1.-" evidence="4"/>
<dbReference type="EMBL" id="FOJG01000001">
    <property type="protein sequence ID" value="SEW33729.1"/>
    <property type="molecule type" value="Genomic_DNA"/>
</dbReference>
<keyword evidence="2 4" id="KW-0489">Methyltransferase</keyword>
<name>A0A1I0R068_9BACT</name>
<dbReference type="InterPro" id="IPR011610">
    <property type="entry name" value="SAM_mthyl_Trfase_ML2640-like"/>
</dbReference>
<dbReference type="Pfam" id="PF04072">
    <property type="entry name" value="LCM"/>
    <property type="match status" value="1"/>
</dbReference>
<evidence type="ECO:0000256" key="4">
    <source>
        <dbReference type="RuleBase" id="RU362030"/>
    </source>
</evidence>
<keyword evidence="6" id="KW-1185">Reference proteome</keyword>
<proteinExistence type="inferred from homology"/>
<dbReference type="STRING" id="29529.SAMN04488122_2002"/>
<organism evidence="5 6">
    <name type="scientific">Chitinophaga arvensicola</name>
    <dbReference type="NCBI Taxonomy" id="29529"/>
    <lineage>
        <taxon>Bacteria</taxon>
        <taxon>Pseudomonadati</taxon>
        <taxon>Bacteroidota</taxon>
        <taxon>Chitinophagia</taxon>
        <taxon>Chitinophagales</taxon>
        <taxon>Chitinophagaceae</taxon>
        <taxon>Chitinophaga</taxon>
    </lineage>
</organism>
<dbReference type="InterPro" id="IPR007213">
    <property type="entry name" value="Ppm1/Ppm2/Tcmp"/>
</dbReference>
<dbReference type="Gene3D" id="3.40.50.150">
    <property type="entry name" value="Vaccinia Virus protein VP39"/>
    <property type="match status" value="1"/>
</dbReference>
<evidence type="ECO:0000256" key="2">
    <source>
        <dbReference type="ARBA" id="ARBA00022603"/>
    </source>
</evidence>
<evidence type="ECO:0000313" key="6">
    <source>
        <dbReference type="Proteomes" id="UP000199310"/>
    </source>
</evidence>
<keyword evidence="3 5" id="KW-0808">Transferase</keyword>
<protein>
    <recommendedName>
        <fullName evidence="4">S-adenosyl-L-methionine-dependent methyltransferase</fullName>
        <ecNumber evidence="4">2.1.1.-</ecNumber>
    </recommendedName>
</protein>
<evidence type="ECO:0000256" key="1">
    <source>
        <dbReference type="ARBA" id="ARBA00008138"/>
    </source>
</evidence>
<dbReference type="OrthoDB" id="9806164at2"/>
<dbReference type="PANTHER" id="PTHR43619">
    <property type="entry name" value="S-ADENOSYL-L-METHIONINE-DEPENDENT METHYLTRANSFERASE YKTD-RELATED"/>
    <property type="match status" value="1"/>
</dbReference>
<keyword evidence="4" id="KW-0949">S-adenosyl-L-methionine</keyword>